<name>A0A1M6D382_9FLAO</name>
<dbReference type="InterPro" id="IPR018550">
    <property type="entry name" value="Lipid-A_deacylase-rel"/>
</dbReference>
<dbReference type="STRING" id="570521.SAMN04488508_102417"/>
<dbReference type="Pfam" id="PF09411">
    <property type="entry name" value="PagL"/>
    <property type="match status" value="1"/>
</dbReference>
<accession>A0A1M6D382</accession>
<dbReference type="Gene3D" id="2.40.160.20">
    <property type="match status" value="1"/>
</dbReference>
<evidence type="ECO:0000313" key="2">
    <source>
        <dbReference type="Proteomes" id="UP000184432"/>
    </source>
</evidence>
<dbReference type="AlphaFoldDB" id="A0A1M6D382"/>
<reference evidence="2" key="1">
    <citation type="submission" date="2016-11" db="EMBL/GenBank/DDBJ databases">
        <authorList>
            <person name="Varghese N."/>
            <person name="Submissions S."/>
        </authorList>
    </citation>
    <scope>NUCLEOTIDE SEQUENCE [LARGE SCALE GENOMIC DNA]</scope>
    <source>
        <strain evidence="2">DSM 22623</strain>
    </source>
</reference>
<proteinExistence type="predicted"/>
<evidence type="ECO:0000313" key="1">
    <source>
        <dbReference type="EMBL" id="SHI67755.1"/>
    </source>
</evidence>
<gene>
    <name evidence="1" type="ORF">SAMN04488508_102417</name>
</gene>
<dbReference type="Proteomes" id="UP000184432">
    <property type="component" value="Unassembled WGS sequence"/>
</dbReference>
<organism evidence="1 2">
    <name type="scientific">Aquimarina spongiae</name>
    <dbReference type="NCBI Taxonomy" id="570521"/>
    <lineage>
        <taxon>Bacteria</taxon>
        <taxon>Pseudomonadati</taxon>
        <taxon>Bacteroidota</taxon>
        <taxon>Flavobacteriia</taxon>
        <taxon>Flavobacteriales</taxon>
        <taxon>Flavobacteriaceae</taxon>
        <taxon>Aquimarina</taxon>
    </lineage>
</organism>
<dbReference type="EMBL" id="FQYP01000002">
    <property type="protein sequence ID" value="SHI67755.1"/>
    <property type="molecule type" value="Genomic_DNA"/>
</dbReference>
<sequence length="364" mass="41353">MYIYRGMLRIIILCIILGTYSIVNAQSDLKFYGVKSHYGFIIAHTPDLKPISQTNPFGLQIEISKLKTSDKAWKTCFCYGKTGFAFAYFNYANPDVLGNSYNLIYFVEPYFIYQGPLKFSLRGSIGATYLDTIFDEETNPDNLLFSTNLSFYLALSLNLNYHFNNGYAINLTANYNHISNGGQKQPNKGMNFPTLSLGVDKVIGDYKLTPKPDELKKYSTSWNYYLGGFASLRSSDREAEASNHPLFGVLGGALKPLSRINGFNLGAELWYDWSDEKRAENEGINESAFSSAITAGHHFSVGNFYFLQQFGIYITHPETLQPNDVYQRYSFWYRIANRWTIGASLIAYGRVADHMDGRLIYILE</sequence>
<protein>
    <submittedName>
        <fullName evidence="1">Lipid A 3-O-deacylase (PagL)</fullName>
    </submittedName>
</protein>
<keyword evidence="2" id="KW-1185">Reference proteome</keyword>